<evidence type="ECO:0000259" key="1">
    <source>
        <dbReference type="Pfam" id="PF21307"/>
    </source>
</evidence>
<dbReference type="Gene3D" id="2.60.40.1180">
    <property type="entry name" value="Golgi alpha-mannosidase II"/>
    <property type="match status" value="1"/>
</dbReference>
<name>A0A919KTS4_9ACTN</name>
<reference evidence="2" key="1">
    <citation type="journal article" date="2014" name="Int. J. Syst. Evol. Microbiol.">
        <title>Complete genome sequence of Corynebacterium casei LMG S-19264T (=DSM 44701T), isolated from a smear-ripened cheese.</title>
        <authorList>
            <consortium name="US DOE Joint Genome Institute (JGI-PGF)"/>
            <person name="Walter F."/>
            <person name="Albersmeier A."/>
            <person name="Kalinowski J."/>
            <person name="Ruckert C."/>
        </authorList>
    </citation>
    <scope>NUCLEOTIDE SEQUENCE</scope>
    <source>
        <strain evidence="2">JCM 5069</strain>
    </source>
</reference>
<keyword evidence="3" id="KW-1185">Reference proteome</keyword>
<feature type="domain" description="Alpha fucosidase A-like C-terminal" evidence="1">
    <location>
        <begin position="4"/>
        <end position="63"/>
    </location>
</feature>
<dbReference type="SUPFAM" id="SSF48208">
    <property type="entry name" value="Six-hairpin glycosidases"/>
    <property type="match status" value="1"/>
</dbReference>
<protein>
    <recommendedName>
        <fullName evidence="1">Alpha fucosidase A-like C-terminal domain-containing protein</fullName>
    </recommendedName>
</protein>
<comment type="caution">
    <text evidence="2">The sequence shown here is derived from an EMBL/GenBank/DDBJ whole genome shotgun (WGS) entry which is preliminary data.</text>
</comment>
<gene>
    <name evidence="2" type="ORF">GCM10018793_10560</name>
</gene>
<dbReference type="InterPro" id="IPR013780">
    <property type="entry name" value="Glyco_hydro_b"/>
</dbReference>
<organism evidence="2 3">
    <name type="scientific">Streptomyces sulfonofaciens</name>
    <dbReference type="NCBI Taxonomy" id="68272"/>
    <lineage>
        <taxon>Bacteria</taxon>
        <taxon>Bacillati</taxon>
        <taxon>Actinomycetota</taxon>
        <taxon>Actinomycetes</taxon>
        <taxon>Kitasatosporales</taxon>
        <taxon>Streptomycetaceae</taxon>
        <taxon>Streptomyces</taxon>
    </lineage>
</organism>
<dbReference type="GO" id="GO:0005975">
    <property type="term" value="P:carbohydrate metabolic process"/>
    <property type="evidence" value="ECO:0007669"/>
    <property type="project" value="InterPro"/>
</dbReference>
<sequence length="89" mass="9352">MLLQSQYDVIEVLPALPAAWPQGSVRGLRARGGASVDIDWTAGRATRIAVTASRTRDLTVRSDLLPGGELTYRAVAGTRRVFGAAGGEG</sequence>
<dbReference type="PANTHER" id="PTHR31084:SF0">
    <property type="entry name" value="ALPHA-L-FUCOSIDASE 2"/>
    <property type="match status" value="1"/>
</dbReference>
<dbReference type="GO" id="GO:0004560">
    <property type="term" value="F:alpha-L-fucosidase activity"/>
    <property type="evidence" value="ECO:0007669"/>
    <property type="project" value="TreeGrafter"/>
</dbReference>
<dbReference type="InterPro" id="IPR049053">
    <property type="entry name" value="AFCA-like_C"/>
</dbReference>
<evidence type="ECO:0000313" key="2">
    <source>
        <dbReference type="EMBL" id="GHH72865.1"/>
    </source>
</evidence>
<dbReference type="InterPro" id="IPR008928">
    <property type="entry name" value="6-hairpin_glycosidase_sf"/>
</dbReference>
<accession>A0A919KTS4</accession>
<dbReference type="AlphaFoldDB" id="A0A919KTS4"/>
<proteinExistence type="predicted"/>
<dbReference type="Pfam" id="PF21307">
    <property type="entry name" value="Glyco_hydro_95_C"/>
    <property type="match status" value="1"/>
</dbReference>
<dbReference type="EMBL" id="BNCD01000002">
    <property type="protein sequence ID" value="GHH72865.1"/>
    <property type="molecule type" value="Genomic_DNA"/>
</dbReference>
<reference evidence="2" key="2">
    <citation type="submission" date="2020-09" db="EMBL/GenBank/DDBJ databases">
        <authorList>
            <person name="Sun Q."/>
            <person name="Ohkuma M."/>
        </authorList>
    </citation>
    <scope>NUCLEOTIDE SEQUENCE</scope>
    <source>
        <strain evidence="2">JCM 5069</strain>
    </source>
</reference>
<evidence type="ECO:0000313" key="3">
    <source>
        <dbReference type="Proteomes" id="UP000603708"/>
    </source>
</evidence>
<dbReference type="PANTHER" id="PTHR31084">
    <property type="entry name" value="ALPHA-L-FUCOSIDASE 2"/>
    <property type="match status" value="1"/>
</dbReference>
<dbReference type="Proteomes" id="UP000603708">
    <property type="component" value="Unassembled WGS sequence"/>
</dbReference>